<dbReference type="RefSeq" id="WP_130094933.1">
    <property type="nucleotide sequence ID" value="NZ_SETE01000008.1"/>
</dbReference>
<proteinExistence type="predicted"/>
<dbReference type="AlphaFoldDB" id="A0A4Q4KIC8"/>
<accession>A0A4Q4KIC8</accession>
<dbReference type="Proteomes" id="UP000293952">
    <property type="component" value="Unassembled WGS sequence"/>
</dbReference>
<name>A0A4Q4KIC8_9FLAO</name>
<dbReference type="InterPro" id="IPR025631">
    <property type="entry name" value="Porin_10"/>
</dbReference>
<gene>
    <name evidence="1" type="ORF">ERX46_16305</name>
</gene>
<protein>
    <recommendedName>
        <fullName evidence="3">TonB-dependent receptor</fullName>
    </recommendedName>
</protein>
<dbReference type="Pfam" id="PF14121">
    <property type="entry name" value="Porin_10"/>
    <property type="match status" value="1"/>
</dbReference>
<dbReference type="EMBL" id="SETE01000008">
    <property type="protein sequence ID" value="RYM31469.1"/>
    <property type="molecule type" value="Genomic_DNA"/>
</dbReference>
<comment type="caution">
    <text evidence="1">The sequence shown here is derived from an EMBL/GenBank/DDBJ whole genome shotgun (WGS) entry which is preliminary data.</text>
</comment>
<evidence type="ECO:0000313" key="2">
    <source>
        <dbReference type="Proteomes" id="UP000293952"/>
    </source>
</evidence>
<keyword evidence="2" id="KW-1185">Reference proteome</keyword>
<evidence type="ECO:0008006" key="3">
    <source>
        <dbReference type="Google" id="ProtNLM"/>
    </source>
</evidence>
<organism evidence="1 2">
    <name type="scientific">Brumimicrobium glaciale</name>
    <dbReference type="NCBI Taxonomy" id="200475"/>
    <lineage>
        <taxon>Bacteria</taxon>
        <taxon>Pseudomonadati</taxon>
        <taxon>Bacteroidota</taxon>
        <taxon>Flavobacteriia</taxon>
        <taxon>Flavobacteriales</taxon>
        <taxon>Crocinitomicaceae</taxon>
        <taxon>Brumimicrobium</taxon>
    </lineage>
</organism>
<sequence>MKYSLTILAFVFSFTMLGQKEFFFQEMDSIKIGYRSGGTALDSIDASFIGQITLRPGSGFGQLYERNLAQNTFLSPGGLAYISSERRITPKFSGLPYLGFQYAFGSYLTQDVNLEYHQFLNPNTHLHFQYNRRTSNGFLRSGDYKLNDLDLRFYHSKKRFSTNFEGYYAAHDIAQNGGIVTDSLLEDFAIEFTPIQRDQSRSKVRKLDLKWDNYLRMVGDSVIGSGFKTKHQYNIVGREYVEQLLDLDLSPTDTFFVDTAGTTRDQYQTAKFSNGAGVYFNSPHFKVDATLNYQYWRNQNLGINRDTNEVYLHSNLWASLGSRLKVRNEFYFNLIGATGEIKNYAGLNFKMLNNLTVKGKLNFENLYPTPYQRFHTANYYQWNIDNLKMQQKLQAVGSIKYGDTTFIEASVVWTSINNGRYFINNEWRQDTLDLVTMGAFQLKGGFKLGQWSFYPTATLRFNSANFNYQPVFSTMNRISFQTKLFEAQKLGIALGADLGYESGYNFMEYNGVLGLLQIPSASVKTESLLRLNAFMALSIDEFRFFLKAENLSSLINDPKTRIDTDYPIMPFLIRVGITWDFFN</sequence>
<reference evidence="1 2" key="1">
    <citation type="submission" date="2019-02" db="EMBL/GenBank/DDBJ databases">
        <title>Genome sequence of the sea-ice species Brumimicrobium glaciale.</title>
        <authorList>
            <person name="Bowman J.P."/>
        </authorList>
    </citation>
    <scope>NUCLEOTIDE SEQUENCE [LARGE SCALE GENOMIC DNA]</scope>
    <source>
        <strain evidence="1 2">IC156</strain>
    </source>
</reference>
<evidence type="ECO:0000313" key="1">
    <source>
        <dbReference type="EMBL" id="RYM31469.1"/>
    </source>
</evidence>
<dbReference type="OrthoDB" id="1489309at2"/>